<evidence type="ECO:0000313" key="2">
    <source>
        <dbReference type="EMBL" id="MEC4723138.1"/>
    </source>
</evidence>
<comment type="caution">
    <text evidence="2">The sequence shown here is derived from an EMBL/GenBank/DDBJ whole genome shotgun (WGS) entry which is preliminary data.</text>
</comment>
<evidence type="ECO:0008006" key="4">
    <source>
        <dbReference type="Google" id="ProtNLM"/>
    </source>
</evidence>
<dbReference type="EMBL" id="JAWIIV010000044">
    <property type="protein sequence ID" value="MEC4723138.1"/>
    <property type="molecule type" value="Genomic_DNA"/>
</dbReference>
<gene>
    <name evidence="2" type="ORF">RY831_28675</name>
</gene>
<reference evidence="2 3" key="1">
    <citation type="submission" date="2023-10" db="EMBL/GenBank/DDBJ databases">
        <title>Noviherbaspirillum sp. CPCC 100848 genome assembly.</title>
        <authorList>
            <person name="Li X.Y."/>
            <person name="Fang X.M."/>
        </authorList>
    </citation>
    <scope>NUCLEOTIDE SEQUENCE [LARGE SCALE GENOMIC DNA]</scope>
    <source>
        <strain evidence="2 3">CPCC 100848</strain>
    </source>
</reference>
<keyword evidence="1" id="KW-0472">Membrane</keyword>
<keyword evidence="3" id="KW-1185">Reference proteome</keyword>
<feature type="transmembrane region" description="Helical" evidence="1">
    <location>
        <begin position="73"/>
        <end position="90"/>
    </location>
</feature>
<feature type="transmembrane region" description="Helical" evidence="1">
    <location>
        <begin position="160"/>
        <end position="177"/>
    </location>
</feature>
<feature type="transmembrane region" description="Helical" evidence="1">
    <location>
        <begin position="102"/>
        <end position="128"/>
    </location>
</feature>
<evidence type="ECO:0000313" key="3">
    <source>
        <dbReference type="Proteomes" id="UP001352263"/>
    </source>
</evidence>
<name>A0ABU6JIA4_9BURK</name>
<accession>A0ABU6JIA4</accession>
<organism evidence="2 3">
    <name type="scientific">Noviherbaspirillum album</name>
    <dbReference type="NCBI Taxonomy" id="3080276"/>
    <lineage>
        <taxon>Bacteria</taxon>
        <taxon>Pseudomonadati</taxon>
        <taxon>Pseudomonadota</taxon>
        <taxon>Betaproteobacteria</taxon>
        <taxon>Burkholderiales</taxon>
        <taxon>Oxalobacteraceae</taxon>
        <taxon>Noviherbaspirillum</taxon>
    </lineage>
</organism>
<feature type="transmembrane region" description="Helical" evidence="1">
    <location>
        <begin position="12"/>
        <end position="33"/>
    </location>
</feature>
<proteinExistence type="predicted"/>
<feature type="transmembrane region" description="Helical" evidence="1">
    <location>
        <begin position="134"/>
        <end position="153"/>
    </location>
</feature>
<feature type="transmembrane region" description="Helical" evidence="1">
    <location>
        <begin position="45"/>
        <end position="67"/>
    </location>
</feature>
<keyword evidence="1" id="KW-0812">Transmembrane</keyword>
<dbReference type="Proteomes" id="UP001352263">
    <property type="component" value="Unassembled WGS sequence"/>
</dbReference>
<evidence type="ECO:0000256" key="1">
    <source>
        <dbReference type="SAM" id="Phobius"/>
    </source>
</evidence>
<keyword evidence="1" id="KW-1133">Transmembrane helix</keyword>
<dbReference type="RefSeq" id="WP_326509761.1">
    <property type="nucleotide sequence ID" value="NZ_JAWIIV010000044.1"/>
</dbReference>
<feature type="transmembrane region" description="Helical" evidence="1">
    <location>
        <begin position="189"/>
        <end position="205"/>
    </location>
</feature>
<sequence>MSLPELEWQILYGRFAWAMVLAALLVALLTAAWPRARRMPAAAIAFLLIGAVLLAMLPGAASFAYWLGLALQWPSGLLVGLSLGRLYLNWKGAREQAVMPPWLAIPIALAGSMLYLDAVGLVALGVYYVGFGPVGAPVAALVLMLACATAAALGYSRLPALALLLATAIFTVLRLPTGNLWDALLDPVLWTWSLVSLISMGKLRAGARRRERLGQDSPQAGYASVVNAQTAEDIGKSA</sequence>
<protein>
    <recommendedName>
        <fullName evidence="4">Transmembrane protein</fullName>
    </recommendedName>
</protein>